<feature type="DNA-binding region" description="H-T-H motif" evidence="4">
    <location>
        <begin position="41"/>
        <end position="60"/>
    </location>
</feature>
<dbReference type="InterPro" id="IPR036271">
    <property type="entry name" value="Tet_transcr_reg_TetR-rel_C_sf"/>
</dbReference>
<dbReference type="InterPro" id="IPR050109">
    <property type="entry name" value="HTH-type_TetR-like_transc_reg"/>
</dbReference>
<dbReference type="InterPro" id="IPR001647">
    <property type="entry name" value="HTH_TetR"/>
</dbReference>
<evidence type="ECO:0000256" key="2">
    <source>
        <dbReference type="ARBA" id="ARBA00023125"/>
    </source>
</evidence>
<dbReference type="Pfam" id="PF00440">
    <property type="entry name" value="TetR_N"/>
    <property type="match status" value="1"/>
</dbReference>
<gene>
    <name evidence="6" type="ORF">JOF59_000729</name>
</gene>
<evidence type="ECO:0000256" key="3">
    <source>
        <dbReference type="ARBA" id="ARBA00023163"/>
    </source>
</evidence>
<dbReference type="PROSITE" id="PS50977">
    <property type="entry name" value="HTH_TETR_2"/>
    <property type="match status" value="1"/>
</dbReference>
<dbReference type="EMBL" id="JAGINS010000001">
    <property type="protein sequence ID" value="MBP2358329.1"/>
    <property type="molecule type" value="Genomic_DNA"/>
</dbReference>
<reference evidence="6 7" key="1">
    <citation type="submission" date="2021-03" db="EMBL/GenBank/DDBJ databases">
        <title>Sequencing the genomes of 1000 actinobacteria strains.</title>
        <authorList>
            <person name="Klenk H.-P."/>
        </authorList>
    </citation>
    <scope>NUCLEOTIDE SEQUENCE [LARGE SCALE GENOMIC DNA]</scope>
    <source>
        <strain evidence="6 7">DSM 40843</strain>
    </source>
</reference>
<evidence type="ECO:0000256" key="4">
    <source>
        <dbReference type="PROSITE-ProRule" id="PRU00335"/>
    </source>
</evidence>
<dbReference type="Gene3D" id="1.10.357.10">
    <property type="entry name" value="Tetracycline Repressor, domain 2"/>
    <property type="match status" value="1"/>
</dbReference>
<proteinExistence type="predicted"/>
<keyword evidence="3" id="KW-0804">Transcription</keyword>
<feature type="domain" description="HTH tetR-type" evidence="5">
    <location>
        <begin position="18"/>
        <end position="78"/>
    </location>
</feature>
<protein>
    <submittedName>
        <fullName evidence="6">AcrR family transcriptional regulator</fullName>
    </submittedName>
</protein>
<dbReference type="SUPFAM" id="SSF46689">
    <property type="entry name" value="Homeodomain-like"/>
    <property type="match status" value="1"/>
</dbReference>
<dbReference type="InterPro" id="IPR041678">
    <property type="entry name" value="TetR_C_16"/>
</dbReference>
<dbReference type="Proteomes" id="UP001519311">
    <property type="component" value="Unassembled WGS sequence"/>
</dbReference>
<keyword evidence="1" id="KW-0805">Transcription regulation</keyword>
<evidence type="ECO:0000256" key="1">
    <source>
        <dbReference type="ARBA" id="ARBA00023015"/>
    </source>
</evidence>
<dbReference type="GeneID" id="97345550"/>
<dbReference type="Pfam" id="PF17920">
    <property type="entry name" value="TetR_C_16"/>
    <property type="match status" value="1"/>
</dbReference>
<evidence type="ECO:0000313" key="7">
    <source>
        <dbReference type="Proteomes" id="UP001519311"/>
    </source>
</evidence>
<evidence type="ECO:0000313" key="6">
    <source>
        <dbReference type="EMBL" id="MBP2358329.1"/>
    </source>
</evidence>
<sequence>MDEETVSAEGAGQRRNSAATRAALLRAAHGRFIRLGYERTTLRDVAGDAGVNIALVKRYFGSKEGLFKAALAANPRFLDPDGHVPSGVAGLADALASQFSADAWPEFGEHPVLMLLRTPDEGDLGDLRRAALQDFARHVLASVDPLPDVGTTERELRSQLVVALGVGMAVLRSTVAVQPLGDAGPRELAPLLRLALRALLEEPRIDADT</sequence>
<dbReference type="PANTHER" id="PTHR30055:SF234">
    <property type="entry name" value="HTH-TYPE TRANSCRIPTIONAL REGULATOR BETI"/>
    <property type="match status" value="1"/>
</dbReference>
<organism evidence="6 7">
    <name type="scientific">Streptomyces clavifer</name>
    <dbReference type="NCBI Taxonomy" id="68188"/>
    <lineage>
        <taxon>Bacteria</taxon>
        <taxon>Bacillati</taxon>
        <taxon>Actinomycetota</taxon>
        <taxon>Actinomycetes</taxon>
        <taxon>Kitasatosporales</taxon>
        <taxon>Streptomycetaceae</taxon>
        <taxon>Streptomyces</taxon>
    </lineage>
</organism>
<dbReference type="InterPro" id="IPR009057">
    <property type="entry name" value="Homeodomain-like_sf"/>
</dbReference>
<evidence type="ECO:0000259" key="5">
    <source>
        <dbReference type="PROSITE" id="PS50977"/>
    </source>
</evidence>
<dbReference type="SUPFAM" id="SSF48498">
    <property type="entry name" value="Tetracyclin repressor-like, C-terminal domain"/>
    <property type="match status" value="1"/>
</dbReference>
<keyword evidence="2 4" id="KW-0238">DNA-binding</keyword>
<keyword evidence="7" id="KW-1185">Reference proteome</keyword>
<accession>A0ABS4V3M0</accession>
<name>A0ABS4V3M0_9ACTN</name>
<dbReference type="RefSeq" id="WP_056791749.1">
    <property type="nucleotide sequence ID" value="NZ_BMWJ01000002.1"/>
</dbReference>
<comment type="caution">
    <text evidence="6">The sequence shown here is derived from an EMBL/GenBank/DDBJ whole genome shotgun (WGS) entry which is preliminary data.</text>
</comment>
<dbReference type="PANTHER" id="PTHR30055">
    <property type="entry name" value="HTH-TYPE TRANSCRIPTIONAL REGULATOR RUTR"/>
    <property type="match status" value="1"/>
</dbReference>